<accession>A0ABW9KK88</accession>
<comment type="function">
    <text evidence="7">Involved in DNA repair and RecF pathway recombination.</text>
</comment>
<dbReference type="Pfam" id="PF02565">
    <property type="entry name" value="RecO_C"/>
    <property type="match status" value="1"/>
</dbReference>
<dbReference type="Pfam" id="PF11967">
    <property type="entry name" value="RecO_N"/>
    <property type="match status" value="1"/>
</dbReference>
<comment type="similarity">
    <text evidence="1 7">Belongs to the RecO family.</text>
</comment>
<evidence type="ECO:0000256" key="3">
    <source>
        <dbReference type="ARBA" id="ARBA00022763"/>
    </source>
</evidence>
<dbReference type="InterPro" id="IPR037278">
    <property type="entry name" value="ARFGAP/RecO"/>
</dbReference>
<keyword evidence="4 7" id="KW-0233">DNA recombination</keyword>
<dbReference type="RefSeq" id="WP_263413101.1">
    <property type="nucleotide sequence ID" value="NZ_BAABBH010000001.1"/>
</dbReference>
<feature type="domain" description="DNA replication/recombination mediator RecO N-terminal" evidence="8">
    <location>
        <begin position="4"/>
        <end position="79"/>
    </location>
</feature>
<dbReference type="InterPro" id="IPR042242">
    <property type="entry name" value="RecO_C"/>
</dbReference>
<dbReference type="HAMAP" id="MF_00201">
    <property type="entry name" value="RecO"/>
    <property type="match status" value="1"/>
</dbReference>
<keyword evidence="10" id="KW-1185">Reference proteome</keyword>
<dbReference type="EMBL" id="JBJYXY010000001">
    <property type="protein sequence ID" value="MFN2975371.1"/>
    <property type="molecule type" value="Genomic_DNA"/>
</dbReference>
<evidence type="ECO:0000259" key="8">
    <source>
        <dbReference type="Pfam" id="PF11967"/>
    </source>
</evidence>
<evidence type="ECO:0000256" key="6">
    <source>
        <dbReference type="ARBA" id="ARBA00033409"/>
    </source>
</evidence>
<gene>
    <name evidence="7 9" type="primary">recO</name>
    <name evidence="9" type="ORF">ACK2TP_06315</name>
</gene>
<evidence type="ECO:0000256" key="5">
    <source>
        <dbReference type="ARBA" id="ARBA00023204"/>
    </source>
</evidence>
<keyword evidence="5 7" id="KW-0234">DNA repair</keyword>
<dbReference type="InterPro" id="IPR022572">
    <property type="entry name" value="DNA_rep/recomb_RecO_N"/>
</dbReference>
<dbReference type="SUPFAM" id="SSF50249">
    <property type="entry name" value="Nucleic acid-binding proteins"/>
    <property type="match status" value="1"/>
</dbReference>
<evidence type="ECO:0000256" key="7">
    <source>
        <dbReference type="HAMAP-Rule" id="MF_00201"/>
    </source>
</evidence>
<name>A0ABW9KK88_9BACT</name>
<dbReference type="InterPro" id="IPR012340">
    <property type="entry name" value="NA-bd_OB-fold"/>
</dbReference>
<evidence type="ECO:0000256" key="2">
    <source>
        <dbReference type="ARBA" id="ARBA00021310"/>
    </source>
</evidence>
<dbReference type="Proteomes" id="UP001634747">
    <property type="component" value="Unassembled WGS sequence"/>
</dbReference>
<dbReference type="InterPro" id="IPR003717">
    <property type="entry name" value="RecO"/>
</dbReference>
<evidence type="ECO:0000313" key="10">
    <source>
        <dbReference type="Proteomes" id="UP001634747"/>
    </source>
</evidence>
<sequence>MAAIHQSEAILLRTWPFAEADLLVSLFTREQGVVRGVARHAMRSRKRFGGALEPMTEVRATWREKPKQDLVGLDQLDILWSPLREPVDLPRATGLALVAEVLEAALPDRAPEDDVYRLALAVAKRMRGDNVFLPATYFLLWINRLLGWMPDLSRCSATGASLRGQAAYFSPVRDGLFATQARPQGSVPLSAESLQLAEEMFRNPITAFEGQAWPRGRAVDLRRFAGAMLERHLEERLQSLRMLAKL</sequence>
<proteinExistence type="inferred from homology"/>
<dbReference type="NCBIfam" id="TIGR00613">
    <property type="entry name" value="reco"/>
    <property type="match status" value="1"/>
</dbReference>
<protein>
    <recommendedName>
        <fullName evidence="2 7">DNA repair protein RecO</fullName>
    </recommendedName>
    <alternativeName>
        <fullName evidence="6 7">Recombination protein O</fullName>
    </alternativeName>
</protein>
<dbReference type="PANTHER" id="PTHR33991">
    <property type="entry name" value="DNA REPAIR PROTEIN RECO"/>
    <property type="match status" value="1"/>
</dbReference>
<evidence type="ECO:0000313" key="9">
    <source>
        <dbReference type="EMBL" id="MFN2975371.1"/>
    </source>
</evidence>
<dbReference type="Gene3D" id="1.20.1440.120">
    <property type="entry name" value="Recombination protein O, C-terminal domain"/>
    <property type="match status" value="1"/>
</dbReference>
<reference evidence="9 10" key="1">
    <citation type="submission" date="2024-12" db="EMBL/GenBank/DDBJ databases">
        <authorList>
            <person name="Lee Y."/>
        </authorList>
    </citation>
    <scope>NUCLEOTIDE SEQUENCE [LARGE SCALE GENOMIC DNA]</scope>
    <source>
        <strain evidence="9 10">03SUJ4</strain>
    </source>
</reference>
<organism evidence="9 10">
    <name type="scientific">Terriglobus aquaticus</name>
    <dbReference type="NCBI Taxonomy" id="940139"/>
    <lineage>
        <taxon>Bacteria</taxon>
        <taxon>Pseudomonadati</taxon>
        <taxon>Acidobacteriota</taxon>
        <taxon>Terriglobia</taxon>
        <taxon>Terriglobales</taxon>
        <taxon>Acidobacteriaceae</taxon>
        <taxon>Terriglobus</taxon>
    </lineage>
</organism>
<dbReference type="SUPFAM" id="SSF57863">
    <property type="entry name" value="ArfGap/RecO-like zinc finger"/>
    <property type="match status" value="1"/>
</dbReference>
<evidence type="ECO:0000256" key="1">
    <source>
        <dbReference type="ARBA" id="ARBA00007452"/>
    </source>
</evidence>
<keyword evidence="3 7" id="KW-0227">DNA damage</keyword>
<dbReference type="PANTHER" id="PTHR33991:SF1">
    <property type="entry name" value="DNA REPAIR PROTEIN RECO"/>
    <property type="match status" value="1"/>
</dbReference>
<dbReference type="Gene3D" id="2.40.50.140">
    <property type="entry name" value="Nucleic acid-binding proteins"/>
    <property type="match status" value="1"/>
</dbReference>
<comment type="caution">
    <text evidence="9">The sequence shown here is derived from an EMBL/GenBank/DDBJ whole genome shotgun (WGS) entry which is preliminary data.</text>
</comment>
<evidence type="ECO:0000256" key="4">
    <source>
        <dbReference type="ARBA" id="ARBA00023172"/>
    </source>
</evidence>